<name>A0ACB6SDP2_9PLEO</name>
<gene>
    <name evidence="1" type="ORF">BU25DRAFT_478896</name>
</gene>
<dbReference type="EMBL" id="MU006704">
    <property type="protein sequence ID" value="KAF2631374.1"/>
    <property type="molecule type" value="Genomic_DNA"/>
</dbReference>
<organism evidence="1 2">
    <name type="scientific">Macroventuria anomochaeta</name>
    <dbReference type="NCBI Taxonomy" id="301207"/>
    <lineage>
        <taxon>Eukaryota</taxon>
        <taxon>Fungi</taxon>
        <taxon>Dikarya</taxon>
        <taxon>Ascomycota</taxon>
        <taxon>Pezizomycotina</taxon>
        <taxon>Dothideomycetes</taxon>
        <taxon>Pleosporomycetidae</taxon>
        <taxon>Pleosporales</taxon>
        <taxon>Pleosporineae</taxon>
        <taxon>Didymellaceae</taxon>
        <taxon>Macroventuria</taxon>
    </lineage>
</organism>
<accession>A0ACB6SDP2</accession>
<comment type="caution">
    <text evidence="1">The sequence shown here is derived from an EMBL/GenBank/DDBJ whole genome shotgun (WGS) entry which is preliminary data.</text>
</comment>
<sequence>MWLINASTLEHEEFEPTVAPPYAILLHTWETGKLSYQDVQAHRKAGKETKYAKLVEGCRVAVKAGYEFFWIDTCCIDEMNHVELSEAINSMFQWYRQAGVRLAYFVDS</sequence>
<reference evidence="1" key="1">
    <citation type="journal article" date="2020" name="Stud. Mycol.">
        <title>101 Dothideomycetes genomes: a test case for predicting lifestyles and emergence of pathogens.</title>
        <authorList>
            <person name="Haridas S."/>
            <person name="Albert R."/>
            <person name="Binder M."/>
            <person name="Bloem J."/>
            <person name="Labutti K."/>
            <person name="Salamov A."/>
            <person name="Andreopoulos B."/>
            <person name="Baker S."/>
            <person name="Barry K."/>
            <person name="Bills G."/>
            <person name="Bluhm B."/>
            <person name="Cannon C."/>
            <person name="Castanera R."/>
            <person name="Culley D."/>
            <person name="Daum C."/>
            <person name="Ezra D."/>
            <person name="Gonzalez J."/>
            <person name="Henrissat B."/>
            <person name="Kuo A."/>
            <person name="Liang C."/>
            <person name="Lipzen A."/>
            <person name="Lutzoni F."/>
            <person name="Magnuson J."/>
            <person name="Mondo S."/>
            <person name="Nolan M."/>
            <person name="Ohm R."/>
            <person name="Pangilinan J."/>
            <person name="Park H.-J."/>
            <person name="Ramirez L."/>
            <person name="Alfaro M."/>
            <person name="Sun H."/>
            <person name="Tritt A."/>
            <person name="Yoshinaga Y."/>
            <person name="Zwiers L.-H."/>
            <person name="Turgeon B."/>
            <person name="Goodwin S."/>
            <person name="Spatafora J."/>
            <person name="Crous P."/>
            <person name="Grigoriev I."/>
        </authorList>
    </citation>
    <scope>NUCLEOTIDE SEQUENCE</scope>
    <source>
        <strain evidence="1">CBS 525.71</strain>
    </source>
</reference>
<keyword evidence="2" id="KW-1185">Reference proteome</keyword>
<evidence type="ECO:0000313" key="2">
    <source>
        <dbReference type="Proteomes" id="UP000799754"/>
    </source>
</evidence>
<dbReference type="Proteomes" id="UP000799754">
    <property type="component" value="Unassembled WGS sequence"/>
</dbReference>
<proteinExistence type="predicted"/>
<evidence type="ECO:0000313" key="1">
    <source>
        <dbReference type="EMBL" id="KAF2631374.1"/>
    </source>
</evidence>
<protein>
    <submittedName>
        <fullName evidence="1">Uncharacterized protein</fullName>
    </submittedName>
</protein>